<name>A0A9D4MJQ7_DREPO</name>
<proteinExistence type="predicted"/>
<accession>A0A9D4MJQ7</accession>
<gene>
    <name evidence="1" type="ORF">DPMN_001379</name>
</gene>
<dbReference type="EMBL" id="JAIWYP010000001">
    <property type="protein sequence ID" value="KAH3877506.1"/>
    <property type="molecule type" value="Genomic_DNA"/>
</dbReference>
<evidence type="ECO:0000313" key="2">
    <source>
        <dbReference type="Proteomes" id="UP000828390"/>
    </source>
</evidence>
<reference evidence="1" key="1">
    <citation type="journal article" date="2019" name="bioRxiv">
        <title>The Genome of the Zebra Mussel, Dreissena polymorpha: A Resource for Invasive Species Research.</title>
        <authorList>
            <person name="McCartney M.A."/>
            <person name="Auch B."/>
            <person name="Kono T."/>
            <person name="Mallez S."/>
            <person name="Zhang Y."/>
            <person name="Obille A."/>
            <person name="Becker A."/>
            <person name="Abrahante J.E."/>
            <person name="Garbe J."/>
            <person name="Badalamenti J.P."/>
            <person name="Herman A."/>
            <person name="Mangelson H."/>
            <person name="Liachko I."/>
            <person name="Sullivan S."/>
            <person name="Sone E.D."/>
            <person name="Koren S."/>
            <person name="Silverstein K.A.T."/>
            <person name="Beckman K.B."/>
            <person name="Gohl D.M."/>
        </authorList>
    </citation>
    <scope>NUCLEOTIDE SEQUENCE</scope>
    <source>
        <strain evidence="1">Duluth1</strain>
        <tissue evidence="1">Whole animal</tissue>
    </source>
</reference>
<evidence type="ECO:0000313" key="1">
    <source>
        <dbReference type="EMBL" id="KAH3877506.1"/>
    </source>
</evidence>
<protein>
    <submittedName>
        <fullName evidence="1">Uncharacterized protein</fullName>
    </submittedName>
</protein>
<organism evidence="1 2">
    <name type="scientific">Dreissena polymorpha</name>
    <name type="common">Zebra mussel</name>
    <name type="synonym">Mytilus polymorpha</name>
    <dbReference type="NCBI Taxonomy" id="45954"/>
    <lineage>
        <taxon>Eukaryota</taxon>
        <taxon>Metazoa</taxon>
        <taxon>Spiralia</taxon>
        <taxon>Lophotrochozoa</taxon>
        <taxon>Mollusca</taxon>
        <taxon>Bivalvia</taxon>
        <taxon>Autobranchia</taxon>
        <taxon>Heteroconchia</taxon>
        <taxon>Euheterodonta</taxon>
        <taxon>Imparidentia</taxon>
        <taxon>Neoheterodontei</taxon>
        <taxon>Myida</taxon>
        <taxon>Dreissenoidea</taxon>
        <taxon>Dreissenidae</taxon>
        <taxon>Dreissena</taxon>
    </lineage>
</organism>
<keyword evidence="2" id="KW-1185">Reference proteome</keyword>
<dbReference type="AlphaFoldDB" id="A0A9D4MJQ7"/>
<dbReference type="Proteomes" id="UP000828390">
    <property type="component" value="Unassembled WGS sequence"/>
</dbReference>
<comment type="caution">
    <text evidence="1">The sequence shown here is derived from an EMBL/GenBank/DDBJ whole genome shotgun (WGS) entry which is preliminary data.</text>
</comment>
<sequence length="144" mass="16649">MRTRDVIIGIPKTSYNIRITHVRYTDEQSTKRQVLYTGHSNIQDRLQNSQATETLLISFQLFLPYITDYKKETAGNIKSPPLSLCTVHLPRFLLISKSVPQSLIVAKFRPDCVDNLWAQESVCTVEIVIIDQRHEIYALFRKKA</sequence>
<reference evidence="1" key="2">
    <citation type="submission" date="2020-11" db="EMBL/GenBank/DDBJ databases">
        <authorList>
            <person name="McCartney M.A."/>
            <person name="Auch B."/>
            <person name="Kono T."/>
            <person name="Mallez S."/>
            <person name="Becker A."/>
            <person name="Gohl D.M."/>
            <person name="Silverstein K.A.T."/>
            <person name="Koren S."/>
            <person name="Bechman K.B."/>
            <person name="Herman A."/>
            <person name="Abrahante J.E."/>
            <person name="Garbe J."/>
        </authorList>
    </citation>
    <scope>NUCLEOTIDE SEQUENCE</scope>
    <source>
        <strain evidence="1">Duluth1</strain>
        <tissue evidence="1">Whole animal</tissue>
    </source>
</reference>